<name>G4WVK1_9BACT</name>
<reference evidence="1" key="1">
    <citation type="journal article" date="2004" name="Appl. Environ. Microbiol.">
        <title>Long-chain N-acyltyrosine synthases from environmental DNA.</title>
        <authorList>
            <person name="Brady S.F."/>
            <person name="Chao C.J."/>
            <person name="Clardy J."/>
        </authorList>
    </citation>
    <scope>NUCLEOTIDE SEQUENCE</scope>
</reference>
<sequence length="126" mass="14508">MFKGETVYSIGRQFNVTNINQPNGLVRQNNIDYTLRFDFSLPADTRLNLQFFQRVATNHDPDTLADKYGSGVSVRIDGKLDNKVGARALVARSLNRSDRIFRPKVTWVFEKNWRLEVGVDIFSGRR</sequence>
<proteinExistence type="predicted"/>
<reference evidence="1" key="2">
    <citation type="journal article" date="2011" name="J. Bacteriol.">
        <title>Long-chain N-acyl amino acid synthases are linked to the putative PEP-CTERM/exosortase protein-sorting system in Gram-negative bacteria.</title>
        <authorList>
            <person name="Craig J.W."/>
            <person name="Cherry M.A."/>
            <person name="Brady S.F."/>
        </authorList>
    </citation>
    <scope>NUCLEOTIDE SEQUENCE</scope>
</reference>
<protein>
    <submittedName>
        <fullName evidence="1">Uncharacterized protein</fullName>
    </submittedName>
</protein>
<dbReference type="EMBL" id="JF429410">
    <property type="protein sequence ID" value="AEQ20453.1"/>
    <property type="molecule type" value="Genomic_DNA"/>
</dbReference>
<accession>G4WVK1</accession>
<evidence type="ECO:0000313" key="1">
    <source>
        <dbReference type="EMBL" id="AEQ20453.1"/>
    </source>
</evidence>
<dbReference type="AlphaFoldDB" id="G4WVK1"/>
<organism evidence="1">
    <name type="scientific">uncultured bacterium CSL132</name>
    <dbReference type="NCBI Taxonomy" id="1091568"/>
    <lineage>
        <taxon>Bacteria</taxon>
        <taxon>environmental samples</taxon>
    </lineage>
</organism>